<accession>A0ABU1WF47</accession>
<feature type="transmembrane region" description="Helical" evidence="5">
    <location>
        <begin position="44"/>
        <end position="62"/>
    </location>
</feature>
<dbReference type="PANTHER" id="PTHR22911:SF6">
    <property type="entry name" value="SOLUTE CARRIER FAMILY 35 MEMBER G1"/>
    <property type="match status" value="1"/>
</dbReference>
<feature type="transmembrane region" description="Helical" evidence="5">
    <location>
        <begin position="239"/>
        <end position="258"/>
    </location>
</feature>
<feature type="transmembrane region" description="Helical" evidence="5">
    <location>
        <begin position="128"/>
        <end position="146"/>
    </location>
</feature>
<feature type="transmembrane region" description="Helical" evidence="5">
    <location>
        <begin position="98"/>
        <end position="119"/>
    </location>
</feature>
<evidence type="ECO:0000256" key="1">
    <source>
        <dbReference type="ARBA" id="ARBA00004141"/>
    </source>
</evidence>
<dbReference type="InterPro" id="IPR037185">
    <property type="entry name" value="EmrE-like"/>
</dbReference>
<keyword evidence="4 5" id="KW-0472">Membrane</keyword>
<evidence type="ECO:0000313" key="7">
    <source>
        <dbReference type="EMBL" id="MDR7136228.1"/>
    </source>
</evidence>
<comment type="caution">
    <text evidence="7">The sequence shown here is derived from an EMBL/GenBank/DDBJ whole genome shotgun (WGS) entry which is preliminary data.</text>
</comment>
<feature type="transmembrane region" description="Helical" evidence="5">
    <location>
        <begin position="152"/>
        <end position="170"/>
    </location>
</feature>
<dbReference type="EMBL" id="JAVDVY010000004">
    <property type="protein sequence ID" value="MDR7136228.1"/>
    <property type="molecule type" value="Genomic_DNA"/>
</dbReference>
<feature type="transmembrane region" description="Helical" evidence="5">
    <location>
        <begin position="74"/>
        <end position="92"/>
    </location>
</feature>
<feature type="transmembrane region" description="Helical" evidence="5">
    <location>
        <begin position="264"/>
        <end position="281"/>
    </location>
</feature>
<organism evidence="7 8">
    <name type="scientific">Lysobacter niastensis</name>
    <dbReference type="NCBI Taxonomy" id="380629"/>
    <lineage>
        <taxon>Bacteria</taxon>
        <taxon>Pseudomonadati</taxon>
        <taxon>Pseudomonadota</taxon>
        <taxon>Gammaproteobacteria</taxon>
        <taxon>Lysobacterales</taxon>
        <taxon>Lysobacteraceae</taxon>
        <taxon>Lysobacter</taxon>
    </lineage>
</organism>
<evidence type="ECO:0000313" key="8">
    <source>
        <dbReference type="Proteomes" id="UP001251524"/>
    </source>
</evidence>
<comment type="subcellular location">
    <subcellularLocation>
        <location evidence="1">Membrane</location>
        <topology evidence="1">Multi-pass membrane protein</topology>
    </subcellularLocation>
</comment>
<name>A0ABU1WF47_9GAMM</name>
<dbReference type="InterPro" id="IPR000620">
    <property type="entry name" value="EamA_dom"/>
</dbReference>
<feature type="transmembrane region" description="Helical" evidence="5">
    <location>
        <begin position="182"/>
        <end position="202"/>
    </location>
</feature>
<sequence length="304" mass="32807">MSTSAPHHPMRAAGFMFASTISFGFMVIAIRFASQTLHTFEIAFFRNLFGLLAVLPLVIGVDPASLRTQQLGRYFIRCVIGIGSMLAGFWSIGHLPLAQAISLSYSTPVFVTIAATLFLGEHVRGRRWAAVAMGFIGVLVIVRPGSAEFSTGTLIALLSAVLSGIVAIQIKQLSRVDAANTIVLYTYLFWVPISLVPALFVWEWPQGTAWVWVVAAGVFGTAGQVLWTHALKLGEVSALTPISFAQLPLVAFAGWMWFGESVDRWTWVGAAIILTSNAYIAHREALLSRRAASEAPTAGAKPGE</sequence>
<feature type="domain" description="EamA" evidence="6">
    <location>
        <begin position="13"/>
        <end position="142"/>
    </location>
</feature>
<evidence type="ECO:0000256" key="3">
    <source>
        <dbReference type="ARBA" id="ARBA00022989"/>
    </source>
</evidence>
<protein>
    <submittedName>
        <fullName evidence="7">Drug/metabolite transporter (DMT)-like permease</fullName>
    </submittedName>
</protein>
<evidence type="ECO:0000256" key="4">
    <source>
        <dbReference type="ARBA" id="ARBA00023136"/>
    </source>
</evidence>
<keyword evidence="3 5" id="KW-1133">Transmembrane helix</keyword>
<keyword evidence="8" id="KW-1185">Reference proteome</keyword>
<dbReference type="Pfam" id="PF00892">
    <property type="entry name" value="EamA"/>
    <property type="match status" value="2"/>
</dbReference>
<dbReference type="PANTHER" id="PTHR22911">
    <property type="entry name" value="ACYL-MALONYL CONDENSING ENZYME-RELATED"/>
    <property type="match status" value="1"/>
</dbReference>
<keyword evidence="2 5" id="KW-0812">Transmembrane</keyword>
<reference evidence="7 8" key="1">
    <citation type="submission" date="2023-07" db="EMBL/GenBank/DDBJ databases">
        <title>Sorghum-associated microbial communities from plants grown in Nebraska, USA.</title>
        <authorList>
            <person name="Schachtman D."/>
        </authorList>
    </citation>
    <scope>NUCLEOTIDE SEQUENCE [LARGE SCALE GENOMIC DNA]</scope>
    <source>
        <strain evidence="7 8">BE198</strain>
    </source>
</reference>
<dbReference type="Proteomes" id="UP001251524">
    <property type="component" value="Unassembled WGS sequence"/>
</dbReference>
<dbReference type="Gene3D" id="1.10.3730.20">
    <property type="match status" value="2"/>
</dbReference>
<proteinExistence type="predicted"/>
<feature type="domain" description="EamA" evidence="6">
    <location>
        <begin position="151"/>
        <end position="276"/>
    </location>
</feature>
<feature type="transmembrane region" description="Helical" evidence="5">
    <location>
        <begin position="208"/>
        <end position="227"/>
    </location>
</feature>
<evidence type="ECO:0000256" key="2">
    <source>
        <dbReference type="ARBA" id="ARBA00022692"/>
    </source>
</evidence>
<gene>
    <name evidence="7" type="ORF">J2X06_003454</name>
</gene>
<evidence type="ECO:0000256" key="5">
    <source>
        <dbReference type="SAM" id="Phobius"/>
    </source>
</evidence>
<dbReference type="SUPFAM" id="SSF103481">
    <property type="entry name" value="Multidrug resistance efflux transporter EmrE"/>
    <property type="match status" value="2"/>
</dbReference>
<feature type="transmembrane region" description="Helical" evidence="5">
    <location>
        <begin position="12"/>
        <end position="32"/>
    </location>
</feature>
<evidence type="ECO:0000259" key="6">
    <source>
        <dbReference type="Pfam" id="PF00892"/>
    </source>
</evidence>